<feature type="compositionally biased region" description="Low complexity" evidence="1">
    <location>
        <begin position="212"/>
        <end position="221"/>
    </location>
</feature>
<feature type="compositionally biased region" description="Basic residues" evidence="1">
    <location>
        <begin position="475"/>
        <end position="485"/>
    </location>
</feature>
<organism evidence="2 3">
    <name type="scientific">Colletotrichum sublineola</name>
    <name type="common">Sorghum anthracnose fungus</name>
    <dbReference type="NCBI Taxonomy" id="1173701"/>
    <lineage>
        <taxon>Eukaryota</taxon>
        <taxon>Fungi</taxon>
        <taxon>Dikarya</taxon>
        <taxon>Ascomycota</taxon>
        <taxon>Pezizomycotina</taxon>
        <taxon>Sordariomycetes</taxon>
        <taxon>Hypocreomycetidae</taxon>
        <taxon>Glomerellales</taxon>
        <taxon>Glomerellaceae</taxon>
        <taxon>Colletotrichum</taxon>
        <taxon>Colletotrichum graminicola species complex</taxon>
    </lineage>
</organism>
<feature type="region of interest" description="Disordered" evidence="1">
    <location>
        <begin position="548"/>
        <end position="593"/>
    </location>
</feature>
<feature type="compositionally biased region" description="Polar residues" evidence="1">
    <location>
        <begin position="832"/>
        <end position="842"/>
    </location>
</feature>
<accession>A0A066X4X0</accession>
<sequence>MVSSSRWSWSGGPQRVQAREGAVTSQQPLVRPLDELGTVDQPNDQKLPLGATSVSSRRLSKNRWSWRPDTTIPVTHEEREKEQCEMQGRNRKQGQADKPAKDLHRLSKHAKPAEPAPTTLVPPLPTLTARTRPRPSSMMAPASASSGAAPSNTTFKKWAQQPQQQQDEEQLSAGAKNVFNRVLNRRLSLYSINKKSTPVYHQQTEPTPPPSRQQRQQQQQQQPPPPTPSMPMPMQPSIRHRPQLHNPQNTLRTTSTPVDNIQNQGHIDNGHAVAPPLPGLDESLQLQLPPTTWRSSSTAVGATDAALANSTPLSSSAAPPAREETGLFARLMRRRPAPKEGVTENHKKRGNSAGSGDNTNQPSGVDDRTKSLTEPVSVISETTEHRPIQTQSLRPNTSHKTHDAQSSTPKSEIVSNAQTTPKSSSVPRFLRQVTNPRQASEAMIQTAATKKSKSHSHLRPSQLPEPSSTTQPKLQSKRSFGKHFWSRPGANDFGEDDAHVTNTEAPPVPPTVYVPKHAAADFSRTTIKPRLNRQSLVIGHGQVNAVRTPATTSADTRVGEPETQQRQQTLAVATGDKRVSRDQSKSKYETPSPMELHRRLEIIKRSEVEVVTTLEPAILDPWPHQLNLLHSNSNTSASNIKAPAPVLKSHSRSLSSRRHSFSLVSDPHARELTPPKTASSVEKEEPFDPPSRMPQQMDSAVPPRPMSSYDYTYQKRQDSPVKQHAAREMTDFERFVAKAEATERERQAQMWRNLARVSGHYGYSDNPWSLVRPVDPSLTGTGIVNKTTDRSNKRSSAQYTVNKRTSMMSGFYEPAPGASGSRSDDADATRGPQRQGSVSKRISSYIKPPKPSDQPVYENWPTGRVNRRSVIVGAIGE</sequence>
<feature type="compositionally biased region" description="Low complexity" evidence="1">
    <location>
        <begin position="126"/>
        <end position="151"/>
    </location>
</feature>
<dbReference type="OrthoDB" id="4850587at2759"/>
<feature type="compositionally biased region" description="Basic residues" evidence="1">
    <location>
        <begin position="649"/>
        <end position="660"/>
    </location>
</feature>
<name>A0A066X4X0_COLSU</name>
<dbReference type="EMBL" id="JMSE01001306">
    <property type="protein sequence ID" value="KDN62694.1"/>
    <property type="molecule type" value="Genomic_DNA"/>
</dbReference>
<dbReference type="eggNOG" id="ENOG502T5V1">
    <property type="taxonomic scope" value="Eukaryota"/>
</dbReference>
<evidence type="ECO:0000313" key="2">
    <source>
        <dbReference type="EMBL" id="KDN62694.1"/>
    </source>
</evidence>
<evidence type="ECO:0000313" key="3">
    <source>
        <dbReference type="Proteomes" id="UP000027238"/>
    </source>
</evidence>
<evidence type="ECO:0000256" key="1">
    <source>
        <dbReference type="SAM" id="MobiDB-lite"/>
    </source>
</evidence>
<feature type="compositionally biased region" description="Polar residues" evidence="1">
    <location>
        <begin position="794"/>
        <end position="808"/>
    </location>
</feature>
<dbReference type="Proteomes" id="UP000027238">
    <property type="component" value="Unassembled WGS sequence"/>
</dbReference>
<dbReference type="OMA" id="QMWRNLA"/>
<feature type="region of interest" description="Disordered" evidence="1">
    <location>
        <begin position="781"/>
        <end position="862"/>
    </location>
</feature>
<feature type="compositionally biased region" description="Polar residues" evidence="1">
    <location>
        <begin position="388"/>
        <end position="438"/>
    </location>
</feature>
<feature type="region of interest" description="Disordered" evidence="1">
    <location>
        <begin position="193"/>
        <end position="284"/>
    </location>
</feature>
<feature type="region of interest" description="Disordered" evidence="1">
    <location>
        <begin position="328"/>
        <end position="493"/>
    </location>
</feature>
<feature type="region of interest" description="Disordered" evidence="1">
    <location>
        <begin position="1"/>
        <end position="171"/>
    </location>
</feature>
<protein>
    <submittedName>
        <fullName evidence="2">Uncharacterized protein</fullName>
    </submittedName>
</protein>
<dbReference type="AlphaFoldDB" id="A0A066X4X0"/>
<feature type="compositionally biased region" description="Basic and acidic residues" evidence="1">
    <location>
        <begin position="75"/>
        <end position="84"/>
    </location>
</feature>
<feature type="compositionally biased region" description="Pro residues" evidence="1">
    <location>
        <begin position="222"/>
        <end position="234"/>
    </location>
</feature>
<feature type="compositionally biased region" description="Polar residues" evidence="1">
    <location>
        <begin position="562"/>
        <end position="571"/>
    </location>
</feature>
<keyword evidence="3" id="KW-1185">Reference proteome</keyword>
<feature type="compositionally biased region" description="Polar residues" evidence="1">
    <location>
        <begin position="245"/>
        <end position="266"/>
    </location>
</feature>
<gene>
    <name evidence="2" type="ORF">CSUB01_10075</name>
</gene>
<dbReference type="HOGENOM" id="CLU_015249_0_0_1"/>
<comment type="caution">
    <text evidence="2">The sequence shown here is derived from an EMBL/GenBank/DDBJ whole genome shotgun (WGS) entry which is preliminary data.</text>
</comment>
<feature type="compositionally biased region" description="Polar residues" evidence="1">
    <location>
        <begin position="464"/>
        <end position="474"/>
    </location>
</feature>
<reference evidence="3" key="1">
    <citation type="journal article" date="2014" name="Genome Announc.">
        <title>Draft genome sequence of Colletotrichum sublineola, a destructive pathogen of cultivated sorghum.</title>
        <authorList>
            <person name="Baroncelli R."/>
            <person name="Sanz-Martin J.M."/>
            <person name="Rech G.E."/>
            <person name="Sukno S.A."/>
            <person name="Thon M.R."/>
        </authorList>
    </citation>
    <scope>NUCLEOTIDE SEQUENCE [LARGE SCALE GENOMIC DNA]</scope>
    <source>
        <strain evidence="3">TX430BB</strain>
    </source>
</reference>
<feature type="compositionally biased region" description="Basic and acidic residues" evidence="1">
    <location>
        <begin position="575"/>
        <end position="588"/>
    </location>
</feature>
<feature type="compositionally biased region" description="Polar residues" evidence="1">
    <location>
        <begin position="352"/>
        <end position="363"/>
    </location>
</feature>
<proteinExistence type="predicted"/>
<feature type="region of interest" description="Disordered" evidence="1">
    <location>
        <begin position="637"/>
        <end position="703"/>
    </location>
</feature>
<feature type="compositionally biased region" description="Basic and acidic residues" evidence="1">
    <location>
        <begin position="94"/>
        <end position="105"/>
    </location>
</feature>